<keyword evidence="2" id="KW-0677">Repeat</keyword>
<evidence type="ECO:0000259" key="4">
    <source>
        <dbReference type="PROSITE" id="PS50097"/>
    </source>
</evidence>
<reference evidence="5" key="1">
    <citation type="journal article" date="2020" name="bioRxiv">
        <title>Comparative genomics of Chlamydomonas.</title>
        <authorList>
            <person name="Craig R.J."/>
            <person name="Hasan A.R."/>
            <person name="Ness R.W."/>
            <person name="Keightley P.D."/>
        </authorList>
    </citation>
    <scope>NUCLEOTIDE SEQUENCE</scope>
    <source>
        <strain evidence="5">SAG 7.73</strain>
    </source>
</reference>
<evidence type="ECO:0000313" key="6">
    <source>
        <dbReference type="Proteomes" id="UP000650467"/>
    </source>
</evidence>
<evidence type="ECO:0000256" key="1">
    <source>
        <dbReference type="ARBA" id="ARBA00004906"/>
    </source>
</evidence>
<keyword evidence="3" id="KW-0040">ANK repeat</keyword>
<name>A0A835WA16_CHLIN</name>
<dbReference type="PROSITE" id="PS50097">
    <property type="entry name" value="BTB"/>
    <property type="match status" value="1"/>
</dbReference>
<dbReference type="Gene3D" id="3.30.710.10">
    <property type="entry name" value="Potassium Channel Kv1.1, Chain A"/>
    <property type="match status" value="1"/>
</dbReference>
<sequence length="646" mass="65578">MLEGLDSATPSVGPRVPLGLRPVSTVTPCPHQVAHDPCTGLTYLFGQRLGLSSLSRAGRLTELLAPTVLSDMGVRFTGGIAPDGKGGLYLAGDWWPAKEAAGFDPPPQTALVRVFLPGVAARVTASAALQALLPRQAGPVAGLALHYPTDTLYLAAEAGVYEWVENAAGGPAFRMVVQGERTPWLRDEEGEAAGGAAAVPEVGVNVQVLIGDANAAAPVPLAAAGAAAPAPAAVAAAGGARGGAGAPTPLHAIRGIAVEAGGDLLVVHEDIAAPNPDPDDRYIDGNPRDTGRLVRVRLLPPPGGSHSSSSSSGCRGVSIAPLAEIKSWADLQESRGWRPQLRILPHGWLAVTEPHADCRQVRLLKVGEGVRPCRPLTPDCLTSPASGAARRAALVADMAALLPPGCGAASPASASASAAAAAAMPAGGAGASVSGAGDGVWSPQPDVVVRVGGQDFPLHRAVLAARSPFFAEVFGAVGSVEFGGVVPLAEPFTAPAFAHVVSYMYTGGAEDWDDETSKAVADAANFLDLPELSLAAQRHLLERVRPVTFAAALRWAAGWPLTVSRAAAAAAGGGEGGGAAFNLAEELCGWYAVHQQEVLEQAPQSLAELAQGDGGQLALQLLQAAAGASTAAGRRLAGSRRRRSEA</sequence>
<evidence type="ECO:0000313" key="5">
    <source>
        <dbReference type="EMBL" id="KAG2443551.1"/>
    </source>
</evidence>
<accession>A0A835WA16</accession>
<dbReference type="EMBL" id="JAEHOC010000003">
    <property type="protein sequence ID" value="KAG2443551.1"/>
    <property type="molecule type" value="Genomic_DNA"/>
</dbReference>
<dbReference type="InterPro" id="IPR000210">
    <property type="entry name" value="BTB/POZ_dom"/>
</dbReference>
<dbReference type="PANTHER" id="PTHR46231:SF1">
    <property type="entry name" value="ANKYRIN REPEAT AND BTB_POZ DOMAIN-CONTAINING PROTEIN 1"/>
    <property type="match status" value="1"/>
</dbReference>
<organism evidence="5 6">
    <name type="scientific">Chlamydomonas incerta</name>
    <dbReference type="NCBI Taxonomy" id="51695"/>
    <lineage>
        <taxon>Eukaryota</taxon>
        <taxon>Viridiplantae</taxon>
        <taxon>Chlorophyta</taxon>
        <taxon>core chlorophytes</taxon>
        <taxon>Chlorophyceae</taxon>
        <taxon>CS clade</taxon>
        <taxon>Chlamydomonadales</taxon>
        <taxon>Chlamydomonadaceae</taxon>
        <taxon>Chlamydomonas</taxon>
    </lineage>
</organism>
<dbReference type="OrthoDB" id="692822at2759"/>
<dbReference type="SMART" id="SM00225">
    <property type="entry name" value="BTB"/>
    <property type="match status" value="1"/>
</dbReference>
<comment type="pathway">
    <text evidence="1">Protein modification; protein ubiquitination.</text>
</comment>
<dbReference type="GO" id="GO:0000151">
    <property type="term" value="C:ubiquitin ligase complex"/>
    <property type="evidence" value="ECO:0007669"/>
    <property type="project" value="TreeGrafter"/>
</dbReference>
<protein>
    <recommendedName>
        <fullName evidence="4">BTB domain-containing protein</fullName>
    </recommendedName>
</protein>
<dbReference type="InterPro" id="IPR044515">
    <property type="entry name" value="ABTB1"/>
</dbReference>
<dbReference type="InterPro" id="IPR011333">
    <property type="entry name" value="SKP1/BTB/POZ_sf"/>
</dbReference>
<evidence type="ECO:0000256" key="3">
    <source>
        <dbReference type="ARBA" id="ARBA00023043"/>
    </source>
</evidence>
<dbReference type="CDD" id="cd18186">
    <property type="entry name" value="BTB_POZ_ZBTB_KLHL-like"/>
    <property type="match status" value="1"/>
</dbReference>
<dbReference type="SUPFAM" id="SSF54695">
    <property type="entry name" value="POZ domain"/>
    <property type="match status" value="1"/>
</dbReference>
<comment type="caution">
    <text evidence="5">The sequence shown here is derived from an EMBL/GenBank/DDBJ whole genome shotgun (WGS) entry which is preliminary data.</text>
</comment>
<dbReference type="GO" id="GO:0005737">
    <property type="term" value="C:cytoplasm"/>
    <property type="evidence" value="ECO:0007669"/>
    <property type="project" value="TreeGrafter"/>
</dbReference>
<evidence type="ECO:0000256" key="2">
    <source>
        <dbReference type="ARBA" id="ARBA00022737"/>
    </source>
</evidence>
<proteinExistence type="predicted"/>
<dbReference type="PANTHER" id="PTHR46231">
    <property type="entry name" value="ANKYRIN REPEAT AND BTB/POZ DOMAIN-CONTAINING PROTEIN 1"/>
    <property type="match status" value="1"/>
</dbReference>
<dbReference type="Proteomes" id="UP000650467">
    <property type="component" value="Unassembled WGS sequence"/>
</dbReference>
<feature type="domain" description="BTB" evidence="4">
    <location>
        <begin position="445"/>
        <end position="507"/>
    </location>
</feature>
<gene>
    <name evidence="5" type="ORF">HXX76_001903</name>
</gene>
<dbReference type="Pfam" id="PF00651">
    <property type="entry name" value="BTB"/>
    <property type="match status" value="1"/>
</dbReference>
<keyword evidence="6" id="KW-1185">Reference proteome</keyword>
<dbReference type="AlphaFoldDB" id="A0A835WA16"/>